<sequence>MQPLTPDEPDRLTRGMDRLHTKMFDRLRRQDVTRFPYWGQNPACRPG</sequence>
<comment type="caution">
    <text evidence="1">The sequence shown here is derived from an EMBL/GenBank/DDBJ whole genome shotgun (WGS) entry which is preliminary data.</text>
</comment>
<dbReference type="EMBL" id="MVBN01000003">
    <property type="protein sequence ID" value="OOK76955.1"/>
    <property type="molecule type" value="Genomic_DNA"/>
</dbReference>
<reference evidence="1 2" key="1">
    <citation type="submission" date="2017-02" db="EMBL/GenBank/DDBJ databases">
        <title>Complete genome sequences of Mycobacterium kansasii strains isolated from rhesus macaques.</title>
        <authorList>
            <person name="Panda A."/>
            <person name="Nagaraj S."/>
            <person name="Zhao X."/>
            <person name="Tettelin H."/>
            <person name="Detolla L.J."/>
        </authorList>
    </citation>
    <scope>NUCLEOTIDE SEQUENCE [LARGE SCALE GENOMIC DNA]</scope>
    <source>
        <strain evidence="1 2">11-3469</strain>
    </source>
</reference>
<organism evidence="1 2">
    <name type="scientific">Mycobacterium kansasii</name>
    <dbReference type="NCBI Taxonomy" id="1768"/>
    <lineage>
        <taxon>Bacteria</taxon>
        <taxon>Bacillati</taxon>
        <taxon>Actinomycetota</taxon>
        <taxon>Actinomycetes</taxon>
        <taxon>Mycobacteriales</taxon>
        <taxon>Mycobacteriaceae</taxon>
        <taxon>Mycobacterium</taxon>
    </lineage>
</organism>
<proteinExistence type="predicted"/>
<accession>A0A1V3XCL6</accession>
<gene>
    <name evidence="1" type="ORF">BZL29_3445</name>
</gene>
<dbReference type="AlphaFoldDB" id="A0A1V3XCL6"/>
<protein>
    <submittedName>
        <fullName evidence="1">Uncharacterized protein</fullName>
    </submittedName>
</protein>
<dbReference type="Proteomes" id="UP000188532">
    <property type="component" value="Unassembled WGS sequence"/>
</dbReference>
<evidence type="ECO:0000313" key="2">
    <source>
        <dbReference type="Proteomes" id="UP000188532"/>
    </source>
</evidence>
<name>A0A1V3XCL6_MYCKA</name>
<evidence type="ECO:0000313" key="1">
    <source>
        <dbReference type="EMBL" id="OOK76955.1"/>
    </source>
</evidence>